<dbReference type="PANTHER" id="PTHR14742:SF0">
    <property type="entry name" value="RIBONUCLEASE P PROTEIN SUBUNIT P21"/>
    <property type="match status" value="1"/>
</dbReference>
<dbReference type="GO" id="GO:0008033">
    <property type="term" value="P:tRNA processing"/>
    <property type="evidence" value="ECO:0007669"/>
    <property type="project" value="UniProtKB-KW"/>
</dbReference>
<feature type="compositionally biased region" description="Basic residues" evidence="5">
    <location>
        <begin position="56"/>
        <end position="72"/>
    </location>
</feature>
<protein>
    <submittedName>
        <fullName evidence="6">Rpr2-domain-containing protein</fullName>
    </submittedName>
</protein>
<feature type="region of interest" description="Disordered" evidence="5">
    <location>
        <begin position="54"/>
        <end position="79"/>
    </location>
</feature>
<keyword evidence="2" id="KW-0479">Metal-binding</keyword>
<accession>A0A1Y2J244</accession>
<reference evidence="6 7" key="1">
    <citation type="journal article" date="2015" name="Biotechnol. Biofuels">
        <title>Enhanced degradation of softwood versus hardwood by the white-rot fungus Pycnoporus coccineus.</title>
        <authorList>
            <person name="Couturier M."/>
            <person name="Navarro D."/>
            <person name="Chevret D."/>
            <person name="Henrissat B."/>
            <person name="Piumi F."/>
            <person name="Ruiz-Duenas F.J."/>
            <person name="Martinez A.T."/>
            <person name="Grigoriev I.V."/>
            <person name="Riley R."/>
            <person name="Lipzen A."/>
            <person name="Berrin J.G."/>
            <person name="Master E.R."/>
            <person name="Rosso M.N."/>
        </authorList>
    </citation>
    <scope>NUCLEOTIDE SEQUENCE [LARGE SCALE GENOMIC DNA]</scope>
    <source>
        <strain evidence="6 7">BRFM310</strain>
    </source>
</reference>
<dbReference type="Gene3D" id="6.20.50.20">
    <property type="match status" value="1"/>
</dbReference>
<evidence type="ECO:0000256" key="3">
    <source>
        <dbReference type="ARBA" id="ARBA00022833"/>
    </source>
</evidence>
<evidence type="ECO:0000313" key="6">
    <source>
        <dbReference type="EMBL" id="OSD06973.1"/>
    </source>
</evidence>
<evidence type="ECO:0000256" key="4">
    <source>
        <dbReference type="ARBA" id="ARBA00038402"/>
    </source>
</evidence>
<proteinExistence type="inferred from homology"/>
<dbReference type="GO" id="GO:0046872">
    <property type="term" value="F:metal ion binding"/>
    <property type="evidence" value="ECO:0007669"/>
    <property type="project" value="UniProtKB-KW"/>
</dbReference>
<comment type="similarity">
    <text evidence="4">Belongs to the eukaryotic/archaeal RNase P protein component 4 family.</text>
</comment>
<dbReference type="Proteomes" id="UP000193067">
    <property type="component" value="Unassembled WGS sequence"/>
</dbReference>
<feature type="compositionally biased region" description="Polar residues" evidence="5">
    <location>
        <begin position="162"/>
        <end position="180"/>
    </location>
</feature>
<dbReference type="STRING" id="1353009.A0A1Y2J244"/>
<keyword evidence="7" id="KW-1185">Reference proteome</keyword>
<sequence length="237" mass="26326">MGKKNKDQEPTANLSSVANRDVIQRINFLYQASTYLNSISQTLPHNSVNDAFRQQTVKRKSSSQKKRKSAVRHPRDIGELSRSYVSTMRIVGQKTMVRMDPALKRTLCKGCDTVLLPGSTASVRVHPLPSHGQAMHYTCLTCDTTRRIPAPPYVDPDHTHYAAQQPTGPSTAAATSDGQQASAMDIQMFETAIASPQQSRVPIARKKAVPRVPPLFERKGHVVFRGNERLRDEDPPV</sequence>
<organism evidence="6 7">
    <name type="scientific">Trametes coccinea (strain BRFM310)</name>
    <name type="common">Pycnoporus coccineus</name>
    <dbReference type="NCBI Taxonomy" id="1353009"/>
    <lineage>
        <taxon>Eukaryota</taxon>
        <taxon>Fungi</taxon>
        <taxon>Dikarya</taxon>
        <taxon>Basidiomycota</taxon>
        <taxon>Agaricomycotina</taxon>
        <taxon>Agaricomycetes</taxon>
        <taxon>Polyporales</taxon>
        <taxon>Polyporaceae</taxon>
        <taxon>Trametes</taxon>
    </lineage>
</organism>
<gene>
    <name evidence="6" type="ORF">PYCCODRAFT_1464102</name>
</gene>
<dbReference type="EMBL" id="KZ084089">
    <property type="protein sequence ID" value="OSD06973.1"/>
    <property type="molecule type" value="Genomic_DNA"/>
</dbReference>
<dbReference type="PANTHER" id="PTHR14742">
    <property type="entry name" value="RIBONUCLEASE P SUBUNIT P21"/>
    <property type="match status" value="1"/>
</dbReference>
<dbReference type="OrthoDB" id="128536at2759"/>
<keyword evidence="3" id="KW-0862">Zinc</keyword>
<keyword evidence="1" id="KW-0819">tRNA processing</keyword>
<evidence type="ECO:0000256" key="1">
    <source>
        <dbReference type="ARBA" id="ARBA00022694"/>
    </source>
</evidence>
<dbReference type="Pfam" id="PF04032">
    <property type="entry name" value="Rpr2"/>
    <property type="match status" value="1"/>
</dbReference>
<dbReference type="AlphaFoldDB" id="A0A1Y2J244"/>
<dbReference type="InterPro" id="IPR007175">
    <property type="entry name" value="Rpr2/Snm1/Rpp21"/>
</dbReference>
<dbReference type="GO" id="GO:0005655">
    <property type="term" value="C:nucleolar ribonuclease P complex"/>
    <property type="evidence" value="ECO:0007669"/>
    <property type="project" value="TreeGrafter"/>
</dbReference>
<evidence type="ECO:0000256" key="5">
    <source>
        <dbReference type="SAM" id="MobiDB-lite"/>
    </source>
</evidence>
<evidence type="ECO:0000256" key="2">
    <source>
        <dbReference type="ARBA" id="ARBA00022723"/>
    </source>
</evidence>
<feature type="region of interest" description="Disordered" evidence="5">
    <location>
        <begin position="158"/>
        <end position="180"/>
    </location>
</feature>
<evidence type="ECO:0000313" key="7">
    <source>
        <dbReference type="Proteomes" id="UP000193067"/>
    </source>
</evidence>
<name>A0A1Y2J244_TRAC3</name>